<dbReference type="AlphaFoldDB" id="A0A3E2VG46"/>
<gene>
    <name evidence="1" type="ORF">DXA38_20920</name>
</gene>
<accession>A0A3E2VG46</accession>
<protein>
    <submittedName>
        <fullName evidence="1">Uncharacterized protein</fullName>
    </submittedName>
</protein>
<proteinExistence type="predicted"/>
<name>A0A3E2VG46_CLOIN</name>
<sequence>MDSSFSTVWKRKEYRTEGLLRKQDKTPVVYDKKASLPIMLNLQKKRSSCKQVPTAPFTGKSFFNMYKLFIVLCCL</sequence>
<evidence type="ECO:0000313" key="2">
    <source>
        <dbReference type="Proteomes" id="UP000260025"/>
    </source>
</evidence>
<organism evidence="1 2">
    <name type="scientific">Clostridium innocuum</name>
    <dbReference type="NCBI Taxonomy" id="1522"/>
    <lineage>
        <taxon>Bacteria</taxon>
        <taxon>Bacillati</taxon>
        <taxon>Bacillota</taxon>
        <taxon>Clostridia</taxon>
        <taxon>Eubacteriales</taxon>
        <taxon>Clostridiaceae</taxon>
        <taxon>Clostridium</taxon>
    </lineage>
</organism>
<evidence type="ECO:0000313" key="1">
    <source>
        <dbReference type="EMBL" id="RGC09517.1"/>
    </source>
</evidence>
<reference evidence="1 2" key="1">
    <citation type="submission" date="2018-08" db="EMBL/GenBank/DDBJ databases">
        <title>A genome reference for cultivated species of the human gut microbiota.</title>
        <authorList>
            <person name="Zou Y."/>
            <person name="Xue W."/>
            <person name="Luo G."/>
        </authorList>
    </citation>
    <scope>NUCLEOTIDE SEQUENCE [LARGE SCALE GENOMIC DNA]</scope>
    <source>
        <strain evidence="1 2">OF01-2LB</strain>
    </source>
</reference>
<comment type="caution">
    <text evidence="1">The sequence shown here is derived from an EMBL/GenBank/DDBJ whole genome shotgun (WGS) entry which is preliminary data.</text>
</comment>
<dbReference type="Proteomes" id="UP000260025">
    <property type="component" value="Unassembled WGS sequence"/>
</dbReference>
<dbReference type="EMBL" id="QVEV01000056">
    <property type="protein sequence ID" value="RGC09517.1"/>
    <property type="molecule type" value="Genomic_DNA"/>
</dbReference>